<dbReference type="Pfam" id="PF01926">
    <property type="entry name" value="MMR_HSR1"/>
    <property type="match status" value="2"/>
</dbReference>
<dbReference type="AlphaFoldDB" id="A0A2V3J6L6"/>
<dbReference type="Gene3D" id="3.30.300.20">
    <property type="match status" value="1"/>
</dbReference>
<dbReference type="GO" id="GO:0005525">
    <property type="term" value="F:GTP binding"/>
    <property type="evidence" value="ECO:0007669"/>
    <property type="project" value="UniProtKB-KW"/>
</dbReference>
<feature type="domain" description="G" evidence="9">
    <location>
        <begin position="310"/>
        <end position="432"/>
    </location>
</feature>
<dbReference type="NCBIfam" id="TIGR00231">
    <property type="entry name" value="small_GTP"/>
    <property type="match status" value="1"/>
</dbReference>
<keyword evidence="4" id="KW-0677">Repeat</keyword>
<evidence type="ECO:0000313" key="11">
    <source>
        <dbReference type="EMBL" id="PXF50014.1"/>
    </source>
</evidence>
<dbReference type="EMBL" id="NBIV01000001">
    <property type="protein sequence ID" value="PXF50014.1"/>
    <property type="molecule type" value="Genomic_DNA"/>
</dbReference>
<evidence type="ECO:0000256" key="1">
    <source>
        <dbReference type="ARBA" id="ARBA00008279"/>
    </source>
</evidence>
<keyword evidence="3" id="KW-0690">Ribosome biogenesis</keyword>
<sequence length="585" mass="64635">MRPRAFRFARRLTHSTAPRRAPVSADASARSAPAPSVYSDTHLTAALVGRPNVGKSTLFNRLAAAVRGRQTDSRSTPPLTFVRSVVHPLPGVTRDSRHAAAAISDLLLTVVDTPGLEDAVHNASDQSHRPSLVEDEPASLVNAVAHCSDLAYRRVYASMRDATIRAVAHANLVLFIVDASTPLTALDHAHAKWLRSCLTPKKSLILVANKCDVAQSEHRAIDAYALGFGDPVLISAEQGLGFADLYERIRVLPRSLPVPQPAEATTTQVHSQSERLHPEEAAIRESFDEQLVITTSARLREQPLAQLITSIVGRPNVGKSTLLNRLVGEERSIVGAAAGITRDAVLCHWDTPLRRSDHPPVWLVDTPGVRAEAKVSADQLERLTVRASLQALRNSHVVVVVIDATESLTRQDVKLMDVVVTEGRAAVLVVNKMDKIGPPDLDQWRAELRYSVDHKLEQLKGIEVVEMSAKDWHQDPSQAQRLYAAVQRARGRWEKRIPTSALNRFVKGFNERMAVGGGTQGERRNRIGITKFITQKKIRPPMFRLDGSSAVSMNYLRALTNAIRHEFGYEGVPIRVKRPSRRRRR</sequence>
<feature type="domain" description="GTPase Der C-terminal KH-domain-like" evidence="10">
    <location>
        <begin position="496"/>
        <end position="577"/>
    </location>
</feature>
<comment type="similarity">
    <text evidence="1">Belongs to the TRAFAC class TrmE-Era-EngA-EngB-Septin-like GTPase superfamily. EngA (Der) GTPase family.</text>
</comment>
<dbReference type="Gene3D" id="3.40.50.300">
    <property type="entry name" value="P-loop containing nucleotide triphosphate hydrolases"/>
    <property type="match status" value="2"/>
</dbReference>
<protein>
    <recommendedName>
        <fullName evidence="2">GTPase Der</fullName>
    </recommendedName>
    <alternativeName>
        <fullName evidence="7">GTP-binding protein EngA</fullName>
    </alternativeName>
</protein>
<dbReference type="Proteomes" id="UP000247409">
    <property type="component" value="Unassembled WGS sequence"/>
</dbReference>
<dbReference type="HAMAP" id="MF_00195">
    <property type="entry name" value="GTPase_Der"/>
    <property type="match status" value="1"/>
</dbReference>
<name>A0A2V3J6L6_9FLOR</name>
<dbReference type="InterPro" id="IPR032859">
    <property type="entry name" value="KH_dom-like"/>
</dbReference>
<evidence type="ECO:0000259" key="9">
    <source>
        <dbReference type="Pfam" id="PF01926"/>
    </source>
</evidence>
<keyword evidence="6" id="KW-0342">GTP-binding</keyword>
<dbReference type="OrthoDB" id="8954335at2759"/>
<dbReference type="InterPro" id="IPR015946">
    <property type="entry name" value="KH_dom-like_a/b"/>
</dbReference>
<dbReference type="CDD" id="cd01894">
    <property type="entry name" value="EngA1"/>
    <property type="match status" value="1"/>
</dbReference>
<dbReference type="PANTHER" id="PTHR43834:SF6">
    <property type="entry name" value="GTPASE DER"/>
    <property type="match status" value="1"/>
</dbReference>
<gene>
    <name evidence="11" type="ORF">BWQ96_00174</name>
</gene>
<proteinExistence type="inferred from homology"/>
<evidence type="ECO:0000313" key="12">
    <source>
        <dbReference type="Proteomes" id="UP000247409"/>
    </source>
</evidence>
<dbReference type="InterPro" id="IPR027417">
    <property type="entry name" value="P-loop_NTPase"/>
</dbReference>
<dbReference type="InterPro" id="IPR016484">
    <property type="entry name" value="GTPase_Der"/>
</dbReference>
<dbReference type="STRING" id="448386.A0A2V3J6L6"/>
<reference evidence="11 12" key="1">
    <citation type="journal article" date="2018" name="Mol. Biol. Evol.">
        <title>Analysis of the draft genome of the red seaweed Gracilariopsis chorda provides insights into genome size evolution in Rhodophyta.</title>
        <authorList>
            <person name="Lee J."/>
            <person name="Yang E.C."/>
            <person name="Graf L."/>
            <person name="Yang J.H."/>
            <person name="Qiu H."/>
            <person name="Zel Zion U."/>
            <person name="Chan C.X."/>
            <person name="Stephens T.G."/>
            <person name="Weber A.P.M."/>
            <person name="Boo G.H."/>
            <person name="Boo S.M."/>
            <person name="Kim K.M."/>
            <person name="Shin Y."/>
            <person name="Jung M."/>
            <person name="Lee S.J."/>
            <person name="Yim H.S."/>
            <person name="Lee J.H."/>
            <person name="Bhattacharya D."/>
            <person name="Yoon H.S."/>
        </authorList>
    </citation>
    <scope>NUCLEOTIDE SEQUENCE [LARGE SCALE GENOMIC DNA]</scope>
    <source>
        <strain evidence="11 12">SKKU-2015</strain>
        <tissue evidence="11">Whole body</tissue>
    </source>
</reference>
<evidence type="ECO:0000259" key="10">
    <source>
        <dbReference type="Pfam" id="PF14714"/>
    </source>
</evidence>
<dbReference type="PRINTS" id="PR00326">
    <property type="entry name" value="GTP1OBG"/>
</dbReference>
<dbReference type="InterPro" id="IPR005225">
    <property type="entry name" value="Small_GTP-bd"/>
</dbReference>
<evidence type="ECO:0000256" key="7">
    <source>
        <dbReference type="ARBA" id="ARBA00032345"/>
    </source>
</evidence>
<accession>A0A2V3J6L6</accession>
<dbReference type="Pfam" id="PF14714">
    <property type="entry name" value="KH_dom-like"/>
    <property type="match status" value="1"/>
</dbReference>
<dbReference type="SUPFAM" id="SSF52540">
    <property type="entry name" value="P-loop containing nucleoside triphosphate hydrolases"/>
    <property type="match status" value="2"/>
</dbReference>
<keyword evidence="12" id="KW-1185">Reference proteome</keyword>
<dbReference type="InterPro" id="IPR006073">
    <property type="entry name" value="GTP-bd"/>
</dbReference>
<evidence type="ECO:0000256" key="2">
    <source>
        <dbReference type="ARBA" id="ARBA00020953"/>
    </source>
</evidence>
<evidence type="ECO:0000256" key="6">
    <source>
        <dbReference type="ARBA" id="ARBA00023134"/>
    </source>
</evidence>
<evidence type="ECO:0000256" key="4">
    <source>
        <dbReference type="ARBA" id="ARBA00022737"/>
    </source>
</evidence>
<dbReference type="GO" id="GO:0042254">
    <property type="term" value="P:ribosome biogenesis"/>
    <property type="evidence" value="ECO:0007669"/>
    <property type="project" value="UniProtKB-KW"/>
</dbReference>
<feature type="domain" description="G" evidence="9">
    <location>
        <begin position="45"/>
        <end position="210"/>
    </location>
</feature>
<dbReference type="PANTHER" id="PTHR43834">
    <property type="entry name" value="GTPASE DER"/>
    <property type="match status" value="1"/>
</dbReference>
<evidence type="ECO:0000256" key="5">
    <source>
        <dbReference type="ARBA" id="ARBA00022741"/>
    </source>
</evidence>
<evidence type="ECO:0000256" key="3">
    <source>
        <dbReference type="ARBA" id="ARBA00022517"/>
    </source>
</evidence>
<feature type="compositionally biased region" description="Low complexity" evidence="8">
    <location>
        <begin position="18"/>
        <end position="36"/>
    </location>
</feature>
<comment type="caution">
    <text evidence="11">The sequence shown here is derived from an EMBL/GenBank/DDBJ whole genome shotgun (WGS) entry which is preliminary data.</text>
</comment>
<evidence type="ECO:0000256" key="8">
    <source>
        <dbReference type="SAM" id="MobiDB-lite"/>
    </source>
</evidence>
<feature type="region of interest" description="Disordered" evidence="8">
    <location>
        <begin position="13"/>
        <end position="36"/>
    </location>
</feature>
<keyword evidence="5" id="KW-0547">Nucleotide-binding</keyword>
<organism evidence="11 12">
    <name type="scientific">Gracilariopsis chorda</name>
    <dbReference type="NCBI Taxonomy" id="448386"/>
    <lineage>
        <taxon>Eukaryota</taxon>
        <taxon>Rhodophyta</taxon>
        <taxon>Florideophyceae</taxon>
        <taxon>Rhodymeniophycidae</taxon>
        <taxon>Gracilariales</taxon>
        <taxon>Gracilariaceae</taxon>
        <taxon>Gracilariopsis</taxon>
    </lineage>
</organism>